<proteinExistence type="predicted"/>
<evidence type="ECO:0008006" key="4">
    <source>
        <dbReference type="Google" id="ProtNLM"/>
    </source>
</evidence>
<reference evidence="2 3" key="1">
    <citation type="submission" date="2016-10" db="EMBL/GenBank/DDBJ databases">
        <title>The Draft Genome Sequence of Actinokineospora bangkokensis 44EHWT reveals the biosynthetic pathway of antifungal compounds Thailandins with unusual extender unit butylmalonyl-CoA.</title>
        <authorList>
            <person name="Greule A."/>
            <person name="Intra B."/>
            <person name="Flemming S."/>
            <person name="Rommel M.G."/>
            <person name="Panbangred W."/>
            <person name="Bechthold A."/>
        </authorList>
    </citation>
    <scope>NUCLEOTIDE SEQUENCE [LARGE SCALE GENOMIC DNA]</scope>
    <source>
        <strain evidence="2 3">44EHW</strain>
    </source>
</reference>
<name>A0A1Q9LRS2_9PSEU</name>
<dbReference type="InterPro" id="IPR013901">
    <property type="entry name" value="Anthrone_oxy"/>
</dbReference>
<feature type="transmembrane region" description="Helical" evidence="1">
    <location>
        <begin position="81"/>
        <end position="103"/>
    </location>
</feature>
<keyword evidence="1" id="KW-1133">Transmembrane helix</keyword>
<gene>
    <name evidence="2" type="ORF">BJP25_11360</name>
</gene>
<keyword evidence="1" id="KW-0472">Membrane</keyword>
<keyword evidence="1" id="KW-0812">Transmembrane</keyword>
<evidence type="ECO:0000256" key="1">
    <source>
        <dbReference type="SAM" id="Phobius"/>
    </source>
</evidence>
<evidence type="ECO:0000313" key="2">
    <source>
        <dbReference type="EMBL" id="OLR94736.1"/>
    </source>
</evidence>
<dbReference type="STRING" id="1193682.BJP25_11360"/>
<sequence length="150" mass="15154">MSQQALLVAAAIATGLVAGTFAAFSAAVLPGLARGSDRTFVEAMRQANAAIQNPLFFAAFFGAAVLPAAAAWSLDGPAAGWALAGLACYLVAFATTVVVNVPLNNRLDAAGEDHAAARAAYERPWTRANHARVVAATAALGCLVLAALSC</sequence>
<dbReference type="Proteomes" id="UP000186040">
    <property type="component" value="Unassembled WGS sequence"/>
</dbReference>
<protein>
    <recommendedName>
        <fullName evidence="4">DUF1772 domain-containing protein</fullName>
    </recommendedName>
</protein>
<comment type="caution">
    <text evidence="2">The sequence shown here is derived from an EMBL/GenBank/DDBJ whole genome shotgun (WGS) entry which is preliminary data.</text>
</comment>
<dbReference type="EMBL" id="MKQR01000007">
    <property type="protein sequence ID" value="OLR94736.1"/>
    <property type="molecule type" value="Genomic_DNA"/>
</dbReference>
<keyword evidence="3" id="KW-1185">Reference proteome</keyword>
<feature type="transmembrane region" description="Helical" evidence="1">
    <location>
        <begin position="51"/>
        <end position="74"/>
    </location>
</feature>
<accession>A0A1Q9LRS2</accession>
<dbReference type="AlphaFoldDB" id="A0A1Q9LRS2"/>
<organism evidence="2 3">
    <name type="scientific">Actinokineospora bangkokensis</name>
    <dbReference type="NCBI Taxonomy" id="1193682"/>
    <lineage>
        <taxon>Bacteria</taxon>
        <taxon>Bacillati</taxon>
        <taxon>Actinomycetota</taxon>
        <taxon>Actinomycetes</taxon>
        <taxon>Pseudonocardiales</taxon>
        <taxon>Pseudonocardiaceae</taxon>
        <taxon>Actinokineospora</taxon>
    </lineage>
</organism>
<dbReference type="Pfam" id="PF08592">
    <property type="entry name" value="Anthrone_oxy"/>
    <property type="match status" value="1"/>
</dbReference>
<evidence type="ECO:0000313" key="3">
    <source>
        <dbReference type="Proteomes" id="UP000186040"/>
    </source>
</evidence>